<comment type="caution">
    <text evidence="1">The sequence shown here is derived from an EMBL/GenBank/DDBJ whole genome shotgun (WGS) entry which is preliminary data.</text>
</comment>
<dbReference type="Proteomes" id="UP000178811">
    <property type="component" value="Unassembled WGS sequence"/>
</dbReference>
<accession>A0A1F6EXU0</accession>
<protein>
    <submittedName>
        <fullName evidence="1">Uncharacterized protein</fullName>
    </submittedName>
</protein>
<sequence length="88" mass="9920">MHHKGNGYNPADVVAEAVRKFGQPVEKFFFCAKVFGNASRFDASVEAKKFKVLQDNSATNPEQIPPLVIAFANWVLVKELKDIQARYH</sequence>
<organism evidence="1 2">
    <name type="scientific">Candidatus Kaiserbacteria bacterium RIFCSPLOWO2_01_FULL_52_12b</name>
    <dbReference type="NCBI Taxonomy" id="1798509"/>
    <lineage>
        <taxon>Bacteria</taxon>
        <taxon>Candidatus Kaiseribacteriota</taxon>
    </lineage>
</organism>
<evidence type="ECO:0000313" key="1">
    <source>
        <dbReference type="EMBL" id="OGG78396.1"/>
    </source>
</evidence>
<dbReference type="AlphaFoldDB" id="A0A1F6EXU0"/>
<evidence type="ECO:0000313" key="2">
    <source>
        <dbReference type="Proteomes" id="UP000178811"/>
    </source>
</evidence>
<proteinExistence type="predicted"/>
<name>A0A1F6EXU0_9BACT</name>
<gene>
    <name evidence="1" type="ORF">A3A36_00405</name>
</gene>
<dbReference type="EMBL" id="MFLW01000009">
    <property type="protein sequence ID" value="OGG78396.1"/>
    <property type="molecule type" value="Genomic_DNA"/>
</dbReference>
<reference evidence="1 2" key="1">
    <citation type="journal article" date="2016" name="Nat. Commun.">
        <title>Thousands of microbial genomes shed light on interconnected biogeochemical processes in an aquifer system.</title>
        <authorList>
            <person name="Anantharaman K."/>
            <person name="Brown C.T."/>
            <person name="Hug L.A."/>
            <person name="Sharon I."/>
            <person name="Castelle C.J."/>
            <person name="Probst A.J."/>
            <person name="Thomas B.C."/>
            <person name="Singh A."/>
            <person name="Wilkins M.J."/>
            <person name="Karaoz U."/>
            <person name="Brodie E.L."/>
            <person name="Williams K.H."/>
            <person name="Hubbard S.S."/>
            <person name="Banfield J.F."/>
        </authorList>
    </citation>
    <scope>NUCLEOTIDE SEQUENCE [LARGE SCALE GENOMIC DNA]</scope>
</reference>